<evidence type="ECO:0000259" key="3">
    <source>
        <dbReference type="Pfam" id="PF00135"/>
    </source>
</evidence>
<dbReference type="InterPro" id="IPR029058">
    <property type="entry name" value="AB_hydrolase_fold"/>
</dbReference>
<keyword evidence="5" id="KW-1185">Reference proteome</keyword>
<accession>A0A4C1STD1</accession>
<evidence type="ECO:0000256" key="1">
    <source>
        <dbReference type="ARBA" id="ARBA00023180"/>
    </source>
</evidence>
<dbReference type="Pfam" id="PF00135">
    <property type="entry name" value="COesterase"/>
    <property type="match status" value="1"/>
</dbReference>
<dbReference type="OrthoDB" id="6846267at2759"/>
<keyword evidence="2" id="KW-0732">Signal</keyword>
<sequence>MDALKTLVVVFLALSCAVYALSDDTPPFVHISHGSLKGSWLTTKNGRSYAVFKGIPYARPPIGKYRFRCCARGRPIIVEWERDARHSAGLSLSFGDSSLRYRALHFFKVTPSRNLI</sequence>
<reference evidence="4 5" key="1">
    <citation type="journal article" date="2019" name="Commun. Biol.">
        <title>The bagworm genome reveals a unique fibroin gene that provides high tensile strength.</title>
        <authorList>
            <person name="Kono N."/>
            <person name="Nakamura H."/>
            <person name="Ohtoshi R."/>
            <person name="Tomita M."/>
            <person name="Numata K."/>
            <person name="Arakawa K."/>
        </authorList>
    </citation>
    <scope>NUCLEOTIDE SEQUENCE [LARGE SCALE GENOMIC DNA]</scope>
</reference>
<dbReference type="Proteomes" id="UP000299102">
    <property type="component" value="Unassembled WGS sequence"/>
</dbReference>
<feature type="signal peptide" evidence="2">
    <location>
        <begin position="1"/>
        <end position="22"/>
    </location>
</feature>
<evidence type="ECO:0000313" key="5">
    <source>
        <dbReference type="Proteomes" id="UP000299102"/>
    </source>
</evidence>
<dbReference type="SUPFAM" id="SSF53474">
    <property type="entry name" value="alpha/beta-Hydrolases"/>
    <property type="match status" value="1"/>
</dbReference>
<dbReference type="InterPro" id="IPR002018">
    <property type="entry name" value="CarbesteraseB"/>
</dbReference>
<comment type="caution">
    <text evidence="4">The sequence shown here is derived from an EMBL/GenBank/DDBJ whole genome shotgun (WGS) entry which is preliminary data.</text>
</comment>
<dbReference type="PROSITE" id="PS51257">
    <property type="entry name" value="PROKAR_LIPOPROTEIN"/>
    <property type="match status" value="1"/>
</dbReference>
<feature type="chain" id="PRO_5020031515" evidence="2">
    <location>
        <begin position="23"/>
        <end position="116"/>
    </location>
</feature>
<dbReference type="AlphaFoldDB" id="A0A4C1STD1"/>
<keyword evidence="1" id="KW-0325">Glycoprotein</keyword>
<feature type="domain" description="Carboxylesterase type B" evidence="3">
    <location>
        <begin position="26"/>
        <end position="68"/>
    </location>
</feature>
<dbReference type="EMBL" id="BGZK01000017">
    <property type="protein sequence ID" value="GBP05392.1"/>
    <property type="molecule type" value="Genomic_DNA"/>
</dbReference>
<gene>
    <name evidence="4" type="ORF">EVAR_76806_1</name>
</gene>
<protein>
    <submittedName>
        <fullName evidence="4">Esterase FE4</fullName>
    </submittedName>
</protein>
<evidence type="ECO:0000313" key="4">
    <source>
        <dbReference type="EMBL" id="GBP05392.1"/>
    </source>
</evidence>
<proteinExistence type="predicted"/>
<organism evidence="4 5">
    <name type="scientific">Eumeta variegata</name>
    <name type="common">Bagworm moth</name>
    <name type="synonym">Eumeta japonica</name>
    <dbReference type="NCBI Taxonomy" id="151549"/>
    <lineage>
        <taxon>Eukaryota</taxon>
        <taxon>Metazoa</taxon>
        <taxon>Ecdysozoa</taxon>
        <taxon>Arthropoda</taxon>
        <taxon>Hexapoda</taxon>
        <taxon>Insecta</taxon>
        <taxon>Pterygota</taxon>
        <taxon>Neoptera</taxon>
        <taxon>Endopterygota</taxon>
        <taxon>Lepidoptera</taxon>
        <taxon>Glossata</taxon>
        <taxon>Ditrysia</taxon>
        <taxon>Tineoidea</taxon>
        <taxon>Psychidae</taxon>
        <taxon>Oiketicinae</taxon>
        <taxon>Eumeta</taxon>
    </lineage>
</organism>
<dbReference type="Gene3D" id="3.40.50.1820">
    <property type="entry name" value="alpha/beta hydrolase"/>
    <property type="match status" value="1"/>
</dbReference>
<name>A0A4C1STD1_EUMVA</name>
<evidence type="ECO:0000256" key="2">
    <source>
        <dbReference type="SAM" id="SignalP"/>
    </source>
</evidence>